<dbReference type="RefSeq" id="WP_265424148.1">
    <property type="nucleotide sequence ID" value="NZ_JAPFPW010000003.1"/>
</dbReference>
<keyword evidence="1" id="KW-0472">Membrane</keyword>
<name>A0ABT3N759_9BACT</name>
<comment type="caution">
    <text evidence="2">The sequence shown here is derived from an EMBL/GenBank/DDBJ whole genome shotgun (WGS) entry which is preliminary data.</text>
</comment>
<feature type="transmembrane region" description="Helical" evidence="1">
    <location>
        <begin position="112"/>
        <end position="132"/>
    </location>
</feature>
<evidence type="ECO:0000313" key="3">
    <source>
        <dbReference type="Proteomes" id="UP001209681"/>
    </source>
</evidence>
<feature type="transmembrane region" description="Helical" evidence="1">
    <location>
        <begin position="86"/>
        <end position="106"/>
    </location>
</feature>
<evidence type="ECO:0000256" key="1">
    <source>
        <dbReference type="SAM" id="Phobius"/>
    </source>
</evidence>
<sequence>MKKHYACLFLCLMGLFGFYGVIDGLSRSNDSLLLSAYESFFVKYSLILALAGWSCASILIAYLVCVEYITHDYYNASKYDQAKTSFVIMTSTMPAWIFFYITILHTTSEHKIIYVLYGLFLFIYVDSIFTLCKKKSE</sequence>
<dbReference type="EMBL" id="JAPFPW010000003">
    <property type="protein sequence ID" value="MCW7753291.1"/>
    <property type="molecule type" value="Genomic_DNA"/>
</dbReference>
<accession>A0ABT3N759</accession>
<gene>
    <name evidence="2" type="ORF">OOT00_04740</name>
</gene>
<protein>
    <submittedName>
        <fullName evidence="2">Uncharacterized protein</fullName>
    </submittedName>
</protein>
<evidence type="ECO:0000313" key="2">
    <source>
        <dbReference type="EMBL" id="MCW7753291.1"/>
    </source>
</evidence>
<organism evidence="2 3">
    <name type="scientific">Desulfobotulus pelophilus</name>
    <dbReference type="NCBI Taxonomy" id="2823377"/>
    <lineage>
        <taxon>Bacteria</taxon>
        <taxon>Pseudomonadati</taxon>
        <taxon>Thermodesulfobacteriota</taxon>
        <taxon>Desulfobacteria</taxon>
        <taxon>Desulfobacterales</taxon>
        <taxon>Desulfobacteraceae</taxon>
        <taxon>Desulfobotulus</taxon>
    </lineage>
</organism>
<dbReference type="Proteomes" id="UP001209681">
    <property type="component" value="Unassembled WGS sequence"/>
</dbReference>
<feature type="transmembrane region" description="Helical" evidence="1">
    <location>
        <begin position="44"/>
        <end position="65"/>
    </location>
</feature>
<proteinExistence type="predicted"/>
<keyword evidence="1" id="KW-0812">Transmembrane</keyword>
<keyword evidence="1" id="KW-1133">Transmembrane helix</keyword>
<keyword evidence="3" id="KW-1185">Reference proteome</keyword>
<reference evidence="2 3" key="1">
    <citation type="submission" date="2022-11" db="EMBL/GenBank/DDBJ databases">
        <title>Desulfobotulus tamanensis H1 sp. nov. - anaerobic, alkaliphilic, sulphate reducing bacterium isolated from terrestrial mud volcano.</title>
        <authorList>
            <person name="Frolova A."/>
            <person name="Merkel A.Y."/>
            <person name="Slobodkin A.I."/>
        </authorList>
    </citation>
    <scope>NUCLEOTIDE SEQUENCE [LARGE SCALE GENOMIC DNA]</scope>
    <source>
        <strain evidence="2 3">H1</strain>
    </source>
</reference>